<dbReference type="Proteomes" id="UP000652761">
    <property type="component" value="Unassembled WGS sequence"/>
</dbReference>
<proteinExistence type="predicted"/>
<sequence length="145" mass="16095">SPTASASQVYLDGPAEVPEDARSTTLKHLDPHASWISQRLSFFLSDPSPSWYDLTQHGLTVSFALHLEDPLPFSSKLTGRLEDLTPRLQDRNITAASGAVKIPGWRHDLVPLTYVGGSTYAAKERRLRVNFYPLSHCLSSSFLFP</sequence>
<reference evidence="1" key="1">
    <citation type="submission" date="2017-07" db="EMBL/GenBank/DDBJ databases">
        <title>Taro Niue Genome Assembly and Annotation.</title>
        <authorList>
            <person name="Atibalentja N."/>
            <person name="Keating K."/>
            <person name="Fields C.J."/>
        </authorList>
    </citation>
    <scope>NUCLEOTIDE SEQUENCE</scope>
    <source>
        <strain evidence="1">Niue_2</strain>
        <tissue evidence="1">Leaf</tissue>
    </source>
</reference>
<dbReference type="EMBL" id="NMUH01007601">
    <property type="protein sequence ID" value="MQM17523.1"/>
    <property type="molecule type" value="Genomic_DNA"/>
</dbReference>
<organism evidence="1 2">
    <name type="scientific">Colocasia esculenta</name>
    <name type="common">Wild taro</name>
    <name type="synonym">Arum esculentum</name>
    <dbReference type="NCBI Taxonomy" id="4460"/>
    <lineage>
        <taxon>Eukaryota</taxon>
        <taxon>Viridiplantae</taxon>
        <taxon>Streptophyta</taxon>
        <taxon>Embryophyta</taxon>
        <taxon>Tracheophyta</taxon>
        <taxon>Spermatophyta</taxon>
        <taxon>Magnoliopsida</taxon>
        <taxon>Liliopsida</taxon>
        <taxon>Araceae</taxon>
        <taxon>Aroideae</taxon>
        <taxon>Colocasieae</taxon>
        <taxon>Colocasia</taxon>
    </lineage>
</organism>
<accession>A0A843XE16</accession>
<keyword evidence="2" id="KW-1185">Reference proteome</keyword>
<dbReference type="AlphaFoldDB" id="A0A843XE16"/>
<name>A0A843XE16_COLES</name>
<comment type="caution">
    <text evidence="1">The sequence shown here is derived from an EMBL/GenBank/DDBJ whole genome shotgun (WGS) entry which is preliminary data.</text>
</comment>
<evidence type="ECO:0000313" key="1">
    <source>
        <dbReference type="EMBL" id="MQM17523.1"/>
    </source>
</evidence>
<protein>
    <submittedName>
        <fullName evidence="1">Uncharacterized protein</fullName>
    </submittedName>
</protein>
<evidence type="ECO:0000313" key="2">
    <source>
        <dbReference type="Proteomes" id="UP000652761"/>
    </source>
</evidence>
<gene>
    <name evidence="1" type="ORF">Taro_050494</name>
</gene>
<feature type="non-terminal residue" evidence="1">
    <location>
        <position position="145"/>
    </location>
</feature>